<name>A0A0G4MMD7_VERLO</name>
<gene>
    <name evidence="3" type="ORF">BN1708_006719</name>
</gene>
<evidence type="ECO:0000313" key="3">
    <source>
        <dbReference type="EMBL" id="CRK35391.1"/>
    </source>
</evidence>
<evidence type="ECO:0000313" key="4">
    <source>
        <dbReference type="Proteomes" id="UP000044602"/>
    </source>
</evidence>
<reference evidence="3 4" key="1">
    <citation type="submission" date="2015-05" db="EMBL/GenBank/DDBJ databases">
        <authorList>
            <person name="Wang D.B."/>
            <person name="Wang M."/>
        </authorList>
    </citation>
    <scope>NUCLEOTIDE SEQUENCE [LARGE SCALE GENOMIC DNA]</scope>
    <source>
        <strain evidence="3">VL1</strain>
    </source>
</reference>
<feature type="region of interest" description="Disordered" evidence="1">
    <location>
        <begin position="58"/>
        <end position="95"/>
    </location>
</feature>
<organism evidence="3 4">
    <name type="scientific">Verticillium longisporum</name>
    <name type="common">Verticillium dahliae var. longisporum</name>
    <dbReference type="NCBI Taxonomy" id="100787"/>
    <lineage>
        <taxon>Eukaryota</taxon>
        <taxon>Fungi</taxon>
        <taxon>Dikarya</taxon>
        <taxon>Ascomycota</taxon>
        <taxon>Pezizomycotina</taxon>
        <taxon>Sordariomycetes</taxon>
        <taxon>Hypocreomycetidae</taxon>
        <taxon>Glomerellales</taxon>
        <taxon>Plectosphaerellaceae</taxon>
        <taxon>Verticillium</taxon>
    </lineage>
</organism>
<feature type="chain" id="PRO_5002567244" evidence="2">
    <location>
        <begin position="19"/>
        <end position="139"/>
    </location>
</feature>
<feature type="signal peptide" evidence="2">
    <location>
        <begin position="1"/>
        <end position="18"/>
    </location>
</feature>
<keyword evidence="4" id="KW-1185">Reference proteome</keyword>
<evidence type="ECO:0000256" key="1">
    <source>
        <dbReference type="SAM" id="MobiDB-lite"/>
    </source>
</evidence>
<accession>A0A0G4MMD7</accession>
<feature type="compositionally biased region" description="Basic residues" evidence="1">
    <location>
        <begin position="118"/>
        <end position="139"/>
    </location>
</feature>
<feature type="region of interest" description="Disordered" evidence="1">
    <location>
        <begin position="110"/>
        <end position="139"/>
    </location>
</feature>
<keyword evidence="2" id="KW-0732">Signal</keyword>
<evidence type="ECO:0000256" key="2">
    <source>
        <dbReference type="SAM" id="SignalP"/>
    </source>
</evidence>
<feature type="non-terminal residue" evidence="3">
    <location>
        <position position="139"/>
    </location>
</feature>
<proteinExistence type="predicted"/>
<dbReference type="AlphaFoldDB" id="A0A0G4MMD7"/>
<dbReference type="EMBL" id="CVQH01023527">
    <property type="protein sequence ID" value="CRK35391.1"/>
    <property type="molecule type" value="Genomic_DNA"/>
</dbReference>
<dbReference type="Proteomes" id="UP000044602">
    <property type="component" value="Unassembled WGS sequence"/>
</dbReference>
<sequence length="139" mass="15362">MQLFAFLSVLLFSLQVLAAPSAHLHHHHHSHRRHVHKHSGHVHADVPAGLHPEVILPSLTDTDVGGSANKNTSAPALPEDLIPPSPEAGNPVSELRRRVVEPAVDLRDEDAEADKAKVPRSMRAHFAKYKRRGRGRRHS</sequence>
<protein>
    <submittedName>
        <fullName evidence="3">Uncharacterized protein</fullName>
    </submittedName>
</protein>